<gene>
    <name evidence="1" type="ORF">THAOC_05689</name>
</gene>
<proteinExistence type="predicted"/>
<protein>
    <submittedName>
        <fullName evidence="1">Uncharacterized protein</fullName>
    </submittedName>
</protein>
<sequence length="303" mass="32197">MHSHAWSVEMADMPVRLLLETLQSANLAVPCSTRDAAPAAYVDACGGRVVDIAVRDVRYGAVDGHDAPPARGRDVAVVNDCRGGKIGTLGADGPAIPTEGGLDLDCRVAVPYVRALGVVEKPKSTNVHDSLPDPDDRLVLPIRLEREEGARPRAVETGVECIHVRAASEARRAVSRMRAVDRVVAVPSATAEGQVVEGGVGTAAAEDLPQRRRGRPASHAPCIRPPVRDAWRRSCRGSDGGRLTVVVLSPREGVARVDESAHGNALDGHAGAANDVEHERLREEVRAGVDEDAARLARRKRLG</sequence>
<evidence type="ECO:0000313" key="1">
    <source>
        <dbReference type="EMBL" id="EJK72746.1"/>
    </source>
</evidence>
<dbReference type="EMBL" id="AGNL01005372">
    <property type="protein sequence ID" value="EJK72746.1"/>
    <property type="molecule type" value="Genomic_DNA"/>
</dbReference>
<comment type="caution">
    <text evidence="1">The sequence shown here is derived from an EMBL/GenBank/DDBJ whole genome shotgun (WGS) entry which is preliminary data.</text>
</comment>
<dbReference type="AlphaFoldDB" id="K0TGL0"/>
<organism evidence="1 2">
    <name type="scientific">Thalassiosira oceanica</name>
    <name type="common">Marine diatom</name>
    <dbReference type="NCBI Taxonomy" id="159749"/>
    <lineage>
        <taxon>Eukaryota</taxon>
        <taxon>Sar</taxon>
        <taxon>Stramenopiles</taxon>
        <taxon>Ochrophyta</taxon>
        <taxon>Bacillariophyta</taxon>
        <taxon>Coscinodiscophyceae</taxon>
        <taxon>Thalassiosirophycidae</taxon>
        <taxon>Thalassiosirales</taxon>
        <taxon>Thalassiosiraceae</taxon>
        <taxon>Thalassiosira</taxon>
    </lineage>
</organism>
<evidence type="ECO:0000313" key="2">
    <source>
        <dbReference type="Proteomes" id="UP000266841"/>
    </source>
</evidence>
<keyword evidence="2" id="KW-1185">Reference proteome</keyword>
<reference evidence="1 2" key="1">
    <citation type="journal article" date="2012" name="Genome Biol.">
        <title>Genome and low-iron response of an oceanic diatom adapted to chronic iron limitation.</title>
        <authorList>
            <person name="Lommer M."/>
            <person name="Specht M."/>
            <person name="Roy A.S."/>
            <person name="Kraemer L."/>
            <person name="Andreson R."/>
            <person name="Gutowska M.A."/>
            <person name="Wolf J."/>
            <person name="Bergner S.V."/>
            <person name="Schilhabel M.B."/>
            <person name="Klostermeier U.C."/>
            <person name="Beiko R.G."/>
            <person name="Rosenstiel P."/>
            <person name="Hippler M."/>
            <person name="Laroche J."/>
        </authorList>
    </citation>
    <scope>NUCLEOTIDE SEQUENCE [LARGE SCALE GENOMIC DNA]</scope>
    <source>
        <strain evidence="1 2">CCMP1005</strain>
    </source>
</reference>
<name>K0TGL0_THAOC</name>
<dbReference type="Proteomes" id="UP000266841">
    <property type="component" value="Unassembled WGS sequence"/>
</dbReference>
<accession>K0TGL0</accession>